<dbReference type="RefSeq" id="XP_066085927.1">
    <property type="nucleotide sequence ID" value="XM_066229830.1"/>
</dbReference>
<comment type="subcellular location">
    <subcellularLocation>
        <location evidence="1">Golgi apparatus membrane</location>
        <topology evidence="1">Single-pass type IV membrane protein</topology>
    </subcellularLocation>
</comment>
<dbReference type="EMBL" id="CP144089">
    <property type="protein sequence ID" value="WWD07960.1"/>
    <property type="molecule type" value="Genomic_DNA"/>
</dbReference>
<dbReference type="GeneID" id="91104870"/>
<accession>A0AAX4KQW8</accession>
<feature type="coiled-coil region" evidence="4">
    <location>
        <begin position="41"/>
        <end position="68"/>
    </location>
</feature>
<feature type="transmembrane region" description="Helical" evidence="6">
    <location>
        <begin position="236"/>
        <end position="255"/>
    </location>
</feature>
<dbReference type="InterPro" id="IPR015260">
    <property type="entry name" value="Syntaxin-6/10/61_N"/>
</dbReference>
<sequence length="256" mass="28717">MSRDPYIDVKREIESTLSTLPDLLSTHGSSDPSSSTYYETQEELKNTLQILEGDLEDLEESVRVVEGMGDRWGISPDEVGNRRKFVERVKKEIRISVGQANGFCIEKGLESKVTPTKGKGKAKAISDKNGRYKDNPDIDLERGYNDDDGDDLEEAKRWEAEQQQLLVKRQDDTLGVISGTLHTLASQAGLIGNEVAEQSEMLDELGNRVDSTDTKLRKVQKTMSDFIRRNEETKSGWCIGILIVILMILLLLVIIT</sequence>
<keyword evidence="6" id="KW-0472">Membrane</keyword>
<feature type="domain" description="T-SNARE coiled-coil homology" evidence="7">
    <location>
        <begin position="164"/>
        <end position="226"/>
    </location>
</feature>
<evidence type="ECO:0000256" key="1">
    <source>
        <dbReference type="ARBA" id="ARBA00004409"/>
    </source>
</evidence>
<feature type="compositionally biased region" description="Basic and acidic residues" evidence="5">
    <location>
        <begin position="124"/>
        <end position="145"/>
    </location>
</feature>
<dbReference type="SMART" id="SM00397">
    <property type="entry name" value="t_SNARE"/>
    <property type="match status" value="1"/>
</dbReference>
<dbReference type="AlphaFoldDB" id="A0AAX4KQW8"/>
<dbReference type="InterPro" id="IPR000727">
    <property type="entry name" value="T_SNARE_dom"/>
</dbReference>
<keyword evidence="3" id="KW-0333">Golgi apparatus</keyword>
<dbReference type="GO" id="GO:0000139">
    <property type="term" value="C:Golgi membrane"/>
    <property type="evidence" value="ECO:0007669"/>
    <property type="project" value="UniProtKB-SubCell"/>
</dbReference>
<dbReference type="SUPFAM" id="SSF47661">
    <property type="entry name" value="t-snare proteins"/>
    <property type="match status" value="1"/>
</dbReference>
<dbReference type="Pfam" id="PF09177">
    <property type="entry name" value="STX6_10_61_N"/>
    <property type="match status" value="1"/>
</dbReference>
<dbReference type="InterPro" id="IPR010989">
    <property type="entry name" value="SNARE"/>
</dbReference>
<evidence type="ECO:0000259" key="7">
    <source>
        <dbReference type="PROSITE" id="PS50192"/>
    </source>
</evidence>
<dbReference type="GO" id="GO:0015031">
    <property type="term" value="P:protein transport"/>
    <property type="evidence" value="ECO:0007669"/>
    <property type="project" value="UniProtKB-KW"/>
</dbReference>
<evidence type="ECO:0000256" key="4">
    <source>
        <dbReference type="SAM" id="Coils"/>
    </source>
</evidence>
<gene>
    <name evidence="8" type="ORF">V865_006069</name>
</gene>
<keyword evidence="6" id="KW-0812">Transmembrane</keyword>
<dbReference type="Proteomes" id="UP001358614">
    <property type="component" value="Chromosome 1"/>
</dbReference>
<dbReference type="PROSITE" id="PS50192">
    <property type="entry name" value="T_SNARE"/>
    <property type="match status" value="1"/>
</dbReference>
<keyword evidence="9" id="KW-1185">Reference proteome</keyword>
<name>A0AAX4KQW8_9TREE</name>
<dbReference type="KEGG" id="ker:91104870"/>
<organism evidence="8 9">
    <name type="scientific">Kwoniella europaea PYCC6329</name>
    <dbReference type="NCBI Taxonomy" id="1423913"/>
    <lineage>
        <taxon>Eukaryota</taxon>
        <taxon>Fungi</taxon>
        <taxon>Dikarya</taxon>
        <taxon>Basidiomycota</taxon>
        <taxon>Agaricomycotina</taxon>
        <taxon>Tremellomycetes</taxon>
        <taxon>Tremellales</taxon>
        <taxon>Cryptococcaceae</taxon>
        <taxon>Kwoniella</taxon>
    </lineage>
</organism>
<dbReference type="CDD" id="cd21442">
    <property type="entry name" value="SNARE_NTD_STX6-like"/>
    <property type="match status" value="1"/>
</dbReference>
<dbReference type="SUPFAM" id="SSF58038">
    <property type="entry name" value="SNARE fusion complex"/>
    <property type="match status" value="1"/>
</dbReference>
<evidence type="ECO:0000256" key="5">
    <source>
        <dbReference type="SAM" id="MobiDB-lite"/>
    </source>
</evidence>
<evidence type="ECO:0000313" key="9">
    <source>
        <dbReference type="Proteomes" id="UP001358614"/>
    </source>
</evidence>
<protein>
    <recommendedName>
        <fullName evidence="7">t-SNARE coiled-coil homology domain-containing protein</fullName>
    </recommendedName>
</protein>
<evidence type="ECO:0000313" key="8">
    <source>
        <dbReference type="EMBL" id="WWD07960.1"/>
    </source>
</evidence>
<proteinExistence type="predicted"/>
<dbReference type="GO" id="GO:0048193">
    <property type="term" value="P:Golgi vesicle transport"/>
    <property type="evidence" value="ECO:0007669"/>
    <property type="project" value="InterPro"/>
</dbReference>
<feature type="region of interest" description="Disordered" evidence="5">
    <location>
        <begin position="114"/>
        <end position="146"/>
    </location>
</feature>
<evidence type="ECO:0000256" key="2">
    <source>
        <dbReference type="ARBA" id="ARBA00022927"/>
    </source>
</evidence>
<keyword evidence="6" id="KW-1133">Transmembrane helix</keyword>
<dbReference type="Gene3D" id="1.20.5.110">
    <property type="match status" value="1"/>
</dbReference>
<dbReference type="Gene3D" id="1.20.58.90">
    <property type="match status" value="1"/>
</dbReference>
<keyword evidence="4" id="KW-0175">Coiled coil</keyword>
<evidence type="ECO:0000256" key="6">
    <source>
        <dbReference type="SAM" id="Phobius"/>
    </source>
</evidence>
<reference evidence="8 9" key="1">
    <citation type="submission" date="2024-01" db="EMBL/GenBank/DDBJ databases">
        <title>Comparative genomics of Cryptococcus and Kwoniella reveals pathogenesis evolution and contrasting modes of karyotype evolution via chromosome fusion or intercentromeric recombination.</title>
        <authorList>
            <person name="Coelho M.A."/>
            <person name="David-Palma M."/>
            <person name="Shea T."/>
            <person name="Bowers K."/>
            <person name="McGinley-Smith S."/>
            <person name="Mohammad A.W."/>
            <person name="Gnirke A."/>
            <person name="Yurkov A.M."/>
            <person name="Nowrousian M."/>
            <person name="Sun S."/>
            <person name="Cuomo C.A."/>
            <person name="Heitman J."/>
        </authorList>
    </citation>
    <scope>NUCLEOTIDE SEQUENCE [LARGE SCALE GENOMIC DNA]</scope>
    <source>
        <strain evidence="8 9">PYCC6329</strain>
    </source>
</reference>
<keyword evidence="2" id="KW-0813">Transport</keyword>
<evidence type="ECO:0000256" key="3">
    <source>
        <dbReference type="ARBA" id="ARBA00023034"/>
    </source>
</evidence>
<dbReference type="CDD" id="cd15851">
    <property type="entry name" value="SNARE_Syntaxin6"/>
    <property type="match status" value="1"/>
</dbReference>
<keyword evidence="2" id="KW-0653">Protein transport</keyword>